<dbReference type="InterPro" id="IPR039424">
    <property type="entry name" value="SBP_5"/>
</dbReference>
<reference evidence="6 7" key="1">
    <citation type="submission" date="2020-07" db="EMBL/GenBank/DDBJ databases">
        <title>Sequencing the genomes of 1000 actinobacteria strains.</title>
        <authorList>
            <person name="Klenk H.-P."/>
        </authorList>
    </citation>
    <scope>NUCLEOTIDE SEQUENCE [LARGE SCALE GENOMIC DNA]</scope>
    <source>
        <strain evidence="6 7">CXB654</strain>
    </source>
</reference>
<dbReference type="InterPro" id="IPR030678">
    <property type="entry name" value="Peptide/Ni-bd"/>
</dbReference>
<name>A0A852TXT5_9ACTN</name>
<dbReference type="AlphaFoldDB" id="A0A852TXT5"/>
<dbReference type="RefSeq" id="WP_179644577.1">
    <property type="nucleotide sequence ID" value="NZ_BAAAYY010000010.1"/>
</dbReference>
<comment type="similarity">
    <text evidence="2">Belongs to the bacterial solute-binding protein 5 family.</text>
</comment>
<proteinExistence type="inferred from homology"/>
<dbReference type="InterPro" id="IPR000914">
    <property type="entry name" value="SBP_5_dom"/>
</dbReference>
<dbReference type="GO" id="GO:0043190">
    <property type="term" value="C:ATP-binding cassette (ABC) transporter complex"/>
    <property type="evidence" value="ECO:0007669"/>
    <property type="project" value="InterPro"/>
</dbReference>
<evidence type="ECO:0000256" key="1">
    <source>
        <dbReference type="ARBA" id="ARBA00004196"/>
    </source>
</evidence>
<evidence type="ECO:0000256" key="3">
    <source>
        <dbReference type="ARBA" id="ARBA00022448"/>
    </source>
</evidence>
<dbReference type="GO" id="GO:0042597">
    <property type="term" value="C:periplasmic space"/>
    <property type="evidence" value="ECO:0007669"/>
    <property type="project" value="UniProtKB-ARBA"/>
</dbReference>
<dbReference type="PANTHER" id="PTHR30290:SF10">
    <property type="entry name" value="PERIPLASMIC OLIGOPEPTIDE-BINDING PROTEIN-RELATED"/>
    <property type="match status" value="1"/>
</dbReference>
<dbReference type="GO" id="GO:0030313">
    <property type="term" value="C:cell envelope"/>
    <property type="evidence" value="ECO:0007669"/>
    <property type="project" value="UniProtKB-SubCell"/>
</dbReference>
<comment type="subcellular location">
    <subcellularLocation>
        <location evidence="1">Cell envelope</location>
    </subcellularLocation>
</comment>
<evidence type="ECO:0000313" key="6">
    <source>
        <dbReference type="EMBL" id="NYE48809.1"/>
    </source>
</evidence>
<sequence length="538" mass="58863">MPVADAPATRARPRSTRLRAVAAVAAALALSAAGCSSGGYDQGSAGSSTFTYLTPTDVITEWDPAASYSNELAAFPNMYETLTRYDPETEQVEPLLATEWSGSEDGLTWSFTLRDDVTFHSGAPMTAASVKEAVERTIELDSGAAYLWAPVEGIEATGEHTVTFTLAYPAALDLISSAAYAAYVYEVPDDAEDFEATSFGTGPYTVESWSPGSENELNLTRFDDYWGGWEGAHYDSVSYRVAPQASTAAQLMTSGEAHYAQLLPSQLLEPMRDDPALEVTETTSWQNLFGLMNTEKAPLDDARVRRAVAHAVDYEELVEGTDGSFTESDGVVPEGLLGHQEDPELRGHDPERAEELLEEAGYGPGGDEGPSLDLTYTEGDEEVATMVSLMQSQLAEVGIELNVEALPWESAQWPRAQEEDPQDRQDILLMYWWPDDPQPLSWYQNMFRSEDEIVFNLAYYSDPELDGLIDEVGSVTATDEEAAAQMYADMQEVLVEDAPSLFLGTRVYQRALSSDVEGFRDNPMYANVAFVHDYAPAG</sequence>
<dbReference type="PIRSF" id="PIRSF002741">
    <property type="entry name" value="MppA"/>
    <property type="match status" value="1"/>
</dbReference>
<dbReference type="GO" id="GO:0015833">
    <property type="term" value="P:peptide transport"/>
    <property type="evidence" value="ECO:0007669"/>
    <property type="project" value="TreeGrafter"/>
</dbReference>
<dbReference type="GO" id="GO:1904680">
    <property type="term" value="F:peptide transmembrane transporter activity"/>
    <property type="evidence" value="ECO:0007669"/>
    <property type="project" value="TreeGrafter"/>
</dbReference>
<keyword evidence="7" id="KW-1185">Reference proteome</keyword>
<dbReference type="SUPFAM" id="SSF53850">
    <property type="entry name" value="Periplasmic binding protein-like II"/>
    <property type="match status" value="1"/>
</dbReference>
<organism evidence="6 7">
    <name type="scientific">Spinactinospora alkalitolerans</name>
    <dbReference type="NCBI Taxonomy" id="687207"/>
    <lineage>
        <taxon>Bacteria</taxon>
        <taxon>Bacillati</taxon>
        <taxon>Actinomycetota</taxon>
        <taxon>Actinomycetes</taxon>
        <taxon>Streptosporangiales</taxon>
        <taxon>Nocardiopsidaceae</taxon>
        <taxon>Spinactinospora</taxon>
    </lineage>
</organism>
<dbReference type="PANTHER" id="PTHR30290">
    <property type="entry name" value="PERIPLASMIC BINDING COMPONENT OF ABC TRANSPORTER"/>
    <property type="match status" value="1"/>
</dbReference>
<evidence type="ECO:0000256" key="4">
    <source>
        <dbReference type="ARBA" id="ARBA00022729"/>
    </source>
</evidence>
<dbReference type="Gene3D" id="3.10.105.10">
    <property type="entry name" value="Dipeptide-binding Protein, Domain 3"/>
    <property type="match status" value="1"/>
</dbReference>
<feature type="domain" description="Solute-binding protein family 5" evidence="5">
    <location>
        <begin position="91"/>
        <end position="450"/>
    </location>
</feature>
<dbReference type="EMBL" id="JACCCC010000001">
    <property type="protein sequence ID" value="NYE48809.1"/>
    <property type="molecule type" value="Genomic_DNA"/>
</dbReference>
<dbReference type="Proteomes" id="UP000589036">
    <property type="component" value="Unassembled WGS sequence"/>
</dbReference>
<accession>A0A852TXT5</accession>
<keyword evidence="3" id="KW-0813">Transport</keyword>
<comment type="caution">
    <text evidence="6">The sequence shown here is derived from an EMBL/GenBank/DDBJ whole genome shotgun (WGS) entry which is preliminary data.</text>
</comment>
<evidence type="ECO:0000259" key="5">
    <source>
        <dbReference type="Pfam" id="PF00496"/>
    </source>
</evidence>
<dbReference type="Gene3D" id="3.90.76.10">
    <property type="entry name" value="Dipeptide-binding Protein, Domain 1"/>
    <property type="match status" value="1"/>
</dbReference>
<dbReference type="CDD" id="cd08512">
    <property type="entry name" value="PBP2_NikA_DppA_OppA_like_7"/>
    <property type="match status" value="1"/>
</dbReference>
<evidence type="ECO:0000313" key="7">
    <source>
        <dbReference type="Proteomes" id="UP000589036"/>
    </source>
</evidence>
<evidence type="ECO:0000256" key="2">
    <source>
        <dbReference type="ARBA" id="ARBA00005695"/>
    </source>
</evidence>
<dbReference type="Gene3D" id="3.40.190.10">
    <property type="entry name" value="Periplasmic binding protein-like II"/>
    <property type="match status" value="1"/>
</dbReference>
<keyword evidence="4" id="KW-0732">Signal</keyword>
<gene>
    <name evidence="6" type="ORF">HDA32_003929</name>
</gene>
<dbReference type="Pfam" id="PF00496">
    <property type="entry name" value="SBP_bac_5"/>
    <property type="match status" value="1"/>
</dbReference>
<protein>
    <submittedName>
        <fullName evidence="6">Peptide/nickel transport system substrate-binding protein</fullName>
    </submittedName>
</protein>